<name>A0A8T3ANM0_DENNO</name>
<dbReference type="EMBL" id="JAGYWB010000016">
    <property type="protein sequence ID" value="KAI0495775.1"/>
    <property type="molecule type" value="Genomic_DNA"/>
</dbReference>
<proteinExistence type="predicted"/>
<protein>
    <submittedName>
        <fullName evidence="1">Uncharacterized protein</fullName>
    </submittedName>
</protein>
<reference evidence="1" key="1">
    <citation type="journal article" date="2022" name="Front. Genet.">
        <title>Chromosome-Scale Assembly of the Dendrobium nobile Genome Provides Insights Into the Molecular Mechanism of the Biosynthesis of the Medicinal Active Ingredient of Dendrobium.</title>
        <authorList>
            <person name="Xu Q."/>
            <person name="Niu S.-C."/>
            <person name="Li K.-L."/>
            <person name="Zheng P.-J."/>
            <person name="Zhang X.-J."/>
            <person name="Jia Y."/>
            <person name="Liu Y."/>
            <person name="Niu Y.-X."/>
            <person name="Yu L.-H."/>
            <person name="Chen D.-F."/>
            <person name="Zhang G.-Q."/>
        </authorList>
    </citation>
    <scope>NUCLEOTIDE SEQUENCE</scope>
    <source>
        <tissue evidence="1">Leaf</tissue>
    </source>
</reference>
<sequence length="108" mass="11760">MASSILQSPAKAAAVLVPTRQSLVLPNETNFSLSSNEKQLNKALQFNNPMLAYQNRKKIAKRNKTKTPKSSKAHILGSLAKLKIKDRAVLTGFFSKYGEVASAASNEI</sequence>
<gene>
    <name evidence="1" type="ORF">KFK09_022078</name>
</gene>
<dbReference type="AlphaFoldDB" id="A0A8T3ANM0"/>
<comment type="caution">
    <text evidence="1">The sequence shown here is derived from an EMBL/GenBank/DDBJ whole genome shotgun (WGS) entry which is preliminary data.</text>
</comment>
<evidence type="ECO:0000313" key="2">
    <source>
        <dbReference type="Proteomes" id="UP000829196"/>
    </source>
</evidence>
<organism evidence="1 2">
    <name type="scientific">Dendrobium nobile</name>
    <name type="common">Orchid</name>
    <dbReference type="NCBI Taxonomy" id="94219"/>
    <lineage>
        <taxon>Eukaryota</taxon>
        <taxon>Viridiplantae</taxon>
        <taxon>Streptophyta</taxon>
        <taxon>Embryophyta</taxon>
        <taxon>Tracheophyta</taxon>
        <taxon>Spermatophyta</taxon>
        <taxon>Magnoliopsida</taxon>
        <taxon>Liliopsida</taxon>
        <taxon>Asparagales</taxon>
        <taxon>Orchidaceae</taxon>
        <taxon>Epidendroideae</taxon>
        <taxon>Malaxideae</taxon>
        <taxon>Dendrobiinae</taxon>
        <taxon>Dendrobium</taxon>
    </lineage>
</organism>
<dbReference type="Proteomes" id="UP000829196">
    <property type="component" value="Unassembled WGS sequence"/>
</dbReference>
<keyword evidence="2" id="KW-1185">Reference proteome</keyword>
<evidence type="ECO:0000313" key="1">
    <source>
        <dbReference type="EMBL" id="KAI0495775.1"/>
    </source>
</evidence>
<accession>A0A8T3ANM0</accession>